<keyword evidence="1" id="KW-1133">Transmembrane helix</keyword>
<reference evidence="2 3" key="1">
    <citation type="journal article" date="2018" name="G3 (Bethesda)">
        <title>Phylogenetic and Phylogenomic Definition of Rhizopus Species.</title>
        <authorList>
            <person name="Gryganskyi A.P."/>
            <person name="Golan J."/>
            <person name="Dolatabadi S."/>
            <person name="Mondo S."/>
            <person name="Robb S."/>
            <person name="Idnurm A."/>
            <person name="Muszewska A."/>
            <person name="Steczkiewicz K."/>
            <person name="Masonjones S."/>
            <person name="Liao H.L."/>
            <person name="Gajdeczka M.T."/>
            <person name="Anike F."/>
            <person name="Vuek A."/>
            <person name="Anishchenko I.M."/>
            <person name="Voigt K."/>
            <person name="de Hoog G.S."/>
            <person name="Smith M.E."/>
            <person name="Heitman J."/>
            <person name="Vilgalys R."/>
            <person name="Stajich J.E."/>
        </authorList>
    </citation>
    <scope>NUCLEOTIDE SEQUENCE [LARGE SCALE GENOMIC DNA]</scope>
    <source>
        <strain evidence="2 3">CBS 357.93</strain>
    </source>
</reference>
<proteinExistence type="predicted"/>
<protein>
    <submittedName>
        <fullName evidence="2">Uncharacterized protein</fullName>
    </submittedName>
</protein>
<dbReference type="Proteomes" id="UP000252139">
    <property type="component" value="Unassembled WGS sequence"/>
</dbReference>
<feature type="transmembrane region" description="Helical" evidence="1">
    <location>
        <begin position="20"/>
        <end position="38"/>
    </location>
</feature>
<dbReference type="EMBL" id="PJQL01000472">
    <property type="protein sequence ID" value="RCH95389.1"/>
    <property type="molecule type" value="Genomic_DNA"/>
</dbReference>
<keyword evidence="1" id="KW-0472">Membrane</keyword>
<dbReference type="AlphaFoldDB" id="A0A367JZS9"/>
<accession>A0A367JZS9</accession>
<keyword evidence="1" id="KW-0812">Transmembrane</keyword>
<comment type="caution">
    <text evidence="2">The sequence shown here is derived from an EMBL/GenBank/DDBJ whole genome shotgun (WGS) entry which is preliminary data.</text>
</comment>
<keyword evidence="3" id="KW-1185">Reference proteome</keyword>
<evidence type="ECO:0000313" key="2">
    <source>
        <dbReference type="EMBL" id="RCH95389.1"/>
    </source>
</evidence>
<evidence type="ECO:0000313" key="3">
    <source>
        <dbReference type="Proteomes" id="UP000252139"/>
    </source>
</evidence>
<feature type="non-terminal residue" evidence="2">
    <location>
        <position position="1"/>
    </location>
</feature>
<evidence type="ECO:0000256" key="1">
    <source>
        <dbReference type="SAM" id="Phobius"/>
    </source>
</evidence>
<organism evidence="2 3">
    <name type="scientific">Rhizopus azygosporus</name>
    <name type="common">Rhizopus microsporus var. azygosporus</name>
    <dbReference type="NCBI Taxonomy" id="86630"/>
    <lineage>
        <taxon>Eukaryota</taxon>
        <taxon>Fungi</taxon>
        <taxon>Fungi incertae sedis</taxon>
        <taxon>Mucoromycota</taxon>
        <taxon>Mucoromycotina</taxon>
        <taxon>Mucoromycetes</taxon>
        <taxon>Mucorales</taxon>
        <taxon>Mucorineae</taxon>
        <taxon>Rhizopodaceae</taxon>
        <taxon>Rhizopus</taxon>
    </lineage>
</organism>
<gene>
    <name evidence="2" type="ORF">CU097_003931</name>
</gene>
<name>A0A367JZS9_RHIAZ</name>
<sequence length="98" mass="10895">PRPPSSPATSIRFCNTNQYVLYQQLLVGLCLFSGIVVLKRSVDQEIFASNSQDKFTQMPCSVLLSSGRLNVMDQRCVAYCAVCVTRNATIFGVNTFKH</sequence>